<dbReference type="SUPFAM" id="SSF158745">
    <property type="entry name" value="LanC-like"/>
    <property type="match status" value="1"/>
</dbReference>
<reference evidence="2 3" key="1">
    <citation type="submission" date="2023-06" db="EMBL/GenBank/DDBJ databases">
        <authorList>
            <person name="Feng G."/>
            <person name="Li J."/>
            <person name="Zhu H."/>
        </authorList>
    </citation>
    <scope>NUCLEOTIDE SEQUENCE [LARGE SCALE GENOMIC DNA]</scope>
    <source>
        <strain evidence="2 3">RHCKG23</strain>
    </source>
</reference>
<dbReference type="NCBIfam" id="NF038151">
    <property type="entry name" value="lanthi_synth_III"/>
    <property type="match status" value="1"/>
</dbReference>
<comment type="caution">
    <text evidence="2">The sequence shown here is derived from an EMBL/GenBank/DDBJ whole genome shotgun (WGS) entry which is preliminary data.</text>
</comment>
<dbReference type="SMART" id="SM01260">
    <property type="entry name" value="LANC_like"/>
    <property type="match status" value="1"/>
</dbReference>
<dbReference type="Pfam" id="PF25816">
    <property type="entry name" value="RamC_N"/>
    <property type="match status" value="1"/>
</dbReference>
<organism evidence="2 3">
    <name type="scientific">Curtobacterium citri</name>
    <dbReference type="NCBI Taxonomy" id="3055139"/>
    <lineage>
        <taxon>Bacteria</taxon>
        <taxon>Bacillati</taxon>
        <taxon>Actinomycetota</taxon>
        <taxon>Actinomycetes</taxon>
        <taxon>Micrococcales</taxon>
        <taxon>Microbacteriaceae</taxon>
        <taxon>Curtobacterium</taxon>
    </lineage>
</organism>
<dbReference type="Proteomes" id="UP001237823">
    <property type="component" value="Unassembled WGS sequence"/>
</dbReference>
<dbReference type="InterPro" id="IPR012341">
    <property type="entry name" value="6hp_glycosidase-like_sf"/>
</dbReference>
<evidence type="ECO:0000313" key="2">
    <source>
        <dbReference type="EMBL" id="MDM7884455.1"/>
    </source>
</evidence>
<dbReference type="Gene3D" id="1.50.10.10">
    <property type="match status" value="1"/>
</dbReference>
<dbReference type="CDD" id="cd04791">
    <property type="entry name" value="LanC_SerThrkinase"/>
    <property type="match status" value="1"/>
</dbReference>
<name>A0ABT7T4F1_9MICO</name>
<protein>
    <submittedName>
        <fullName evidence="2">Class III lanthionine synthetase LanKC</fullName>
    </submittedName>
</protein>
<dbReference type="InterPro" id="IPR000719">
    <property type="entry name" value="Prot_kinase_dom"/>
</dbReference>
<dbReference type="PROSITE" id="PS50011">
    <property type="entry name" value="PROTEIN_KINASE_DOM"/>
    <property type="match status" value="1"/>
</dbReference>
<dbReference type="InterPro" id="IPR058053">
    <property type="entry name" value="RamC_C"/>
</dbReference>
<dbReference type="InterPro" id="IPR007822">
    <property type="entry name" value="LANC-like"/>
</dbReference>
<gene>
    <name evidence="2" type="primary">lanKC</name>
    <name evidence="2" type="ORF">QUG92_05000</name>
</gene>
<dbReference type="EMBL" id="JAUCML010000003">
    <property type="protein sequence ID" value="MDM7884455.1"/>
    <property type="molecule type" value="Genomic_DNA"/>
</dbReference>
<evidence type="ECO:0000259" key="1">
    <source>
        <dbReference type="PROSITE" id="PS50011"/>
    </source>
</evidence>
<evidence type="ECO:0000313" key="3">
    <source>
        <dbReference type="Proteomes" id="UP001237823"/>
    </source>
</evidence>
<feature type="domain" description="Protein kinase" evidence="1">
    <location>
        <begin position="219"/>
        <end position="479"/>
    </location>
</feature>
<dbReference type="InterPro" id="IPR057929">
    <property type="entry name" value="RamC_N"/>
</dbReference>
<proteinExistence type="predicted"/>
<sequence length="841" mass="90150">MDFTTFCSDSSPFYEPDHERSDRISLAAPTSWRSAPGLAWTGVFPAGVRRRTHGWKIHLSLCPEAYEEALRLAAEICFRADVAFKYVPSVLGLIARNAKNADRSASGKAVTIYPTSDDQLDSLAEELHAALRSFEGPYILSDVRFRAGPVHFRYGGFEPLYVERGGRRVAARPDANGMLVEDVRGPRFDEPAGVHVPDCVAEAIADYRRSPTDNPLLDFRSIEPLQFSNAGGVYLAAGEDGKLTVLKEARRSAGVDANGRSARQRLQTEHRNLQVLDGTGIAPEPLRLFGVLEHAFLEMEFLGGQTLSARTVAELPELRARGHRGAVAATYADASTEIARGLFEAVELAHNCGVVVGDLHPSNVMLSPALRVRLIDLEDHREPHERGRSPFNALGYRAPDGLDAAASDWYAFTRTVASMFDPSFARELLAPHHWQSTLERVREQGTAELAELLAEGEARAGGARGRRAFAVQGVEVSTIETSGLAPALRRGIRQSRRPGASRRFPGDPRGTEGFARMSCAFGLAGVLLAQLRLGEVPEPADLDFLAGAAQGTDRIGAFDGLSGAAYVLAAAGRTEEAHELLERVRLLAPASDDCSLATGLSGAALALRALDAEFACELQDIVLGRVSSGSATIALDASPGLLGGWTGIALTLALSPDSARSASADEAARRALGRDCDQIRRSSAGTIGLRETDGDRVFPYLANGTAGVLLTLTTMRRRGLVGEHDALWTRNIDRLVESCAGGVQVFDGLFHGSAGLLLALRSAIGLHPEVGELVVSLHERLARRSFSWRGEVHMAGDGCLRLSSDLATGSAGVLLSLPTTPDPLAWIPARTAPENHTTEGR</sequence>
<dbReference type="RefSeq" id="WP_289457932.1">
    <property type="nucleotide sequence ID" value="NZ_JAUCML010000003.1"/>
</dbReference>
<dbReference type="InterPro" id="IPR053524">
    <property type="entry name" value="Aerial_hyphae_peptide-synth"/>
</dbReference>
<dbReference type="SMART" id="SM00220">
    <property type="entry name" value="S_TKc"/>
    <property type="match status" value="1"/>
</dbReference>
<keyword evidence="3" id="KW-1185">Reference proteome</keyword>
<dbReference type="Gene3D" id="1.10.510.10">
    <property type="entry name" value="Transferase(Phosphotransferase) domain 1"/>
    <property type="match status" value="1"/>
</dbReference>
<dbReference type="InterPro" id="IPR011009">
    <property type="entry name" value="Kinase-like_dom_sf"/>
</dbReference>
<dbReference type="SUPFAM" id="SSF56112">
    <property type="entry name" value="Protein kinase-like (PK-like)"/>
    <property type="match status" value="1"/>
</dbReference>
<accession>A0ABT7T4F1</accession>